<keyword evidence="2" id="KW-0436">Ligase</keyword>
<dbReference type="Proteomes" id="UP000550660">
    <property type="component" value="Unassembled WGS sequence"/>
</dbReference>
<gene>
    <name evidence="9" type="primary">Slc27a3_0</name>
    <name evidence="9" type="ORF">TROMEL_R04201</name>
</gene>
<dbReference type="GO" id="GO:0005789">
    <property type="term" value="C:endoplasmic reticulum membrane"/>
    <property type="evidence" value="ECO:0007669"/>
    <property type="project" value="TreeGrafter"/>
</dbReference>
<dbReference type="PROSITE" id="PS00455">
    <property type="entry name" value="AMP_BINDING"/>
    <property type="match status" value="1"/>
</dbReference>
<evidence type="ECO:0000256" key="7">
    <source>
        <dbReference type="SAM" id="Phobius"/>
    </source>
</evidence>
<dbReference type="InterPro" id="IPR042099">
    <property type="entry name" value="ANL_N_sf"/>
</dbReference>
<comment type="caution">
    <text evidence="9">The sequence shown here is derived from an EMBL/GenBank/DDBJ whole genome shotgun (WGS) entry which is preliminary data.</text>
</comment>
<evidence type="ECO:0000313" key="9">
    <source>
        <dbReference type="EMBL" id="NXJ87226.1"/>
    </source>
</evidence>
<dbReference type="PANTHER" id="PTHR43107:SF12">
    <property type="entry name" value="LONG-CHAIN FATTY ACID TRANSPORT PROTEIN 3"/>
    <property type="match status" value="1"/>
</dbReference>
<feature type="domain" description="AMP-dependent synthetase/ligase" evidence="8">
    <location>
        <begin position="49"/>
        <end position="236"/>
    </location>
</feature>
<accession>A0A7L0EVF4</accession>
<evidence type="ECO:0000256" key="3">
    <source>
        <dbReference type="ARBA" id="ARBA00023098"/>
    </source>
</evidence>
<keyword evidence="3" id="KW-0443">Lipid metabolism</keyword>
<keyword evidence="7" id="KW-0812">Transmembrane</keyword>
<keyword evidence="10" id="KW-1185">Reference proteome</keyword>
<comment type="similarity">
    <text evidence="1">Belongs to the ATP-dependent AMP-binding enzyme family.</text>
</comment>
<sequence length="242" mass="26472">DLFASVEPILPALREDDVVVWVLGSGPYPPGVVALQELLDVASEELEPEDVWQPQDMNDTCLYIFTSGTTGLPKAARVSHIKSIMCLSFYDLVGASSRDVVYLALPLYHMAGSLLGIVGCIGIGATCVLKEKFSASQFWDDCRTEGVTVFQYIGELCRYLVNQPQVTGRAWEGVGIREGCPPPKPASPQRPGERAHGLRLAVGSGLRPDVWRSFLQRFGKSIRVVETYGMTEGNVTLFNYTG</sequence>
<organism evidence="9 10">
    <name type="scientific">Trogon melanurus</name>
    <name type="common">Black-tailed trogon</name>
    <dbReference type="NCBI Taxonomy" id="56311"/>
    <lineage>
        <taxon>Eukaryota</taxon>
        <taxon>Metazoa</taxon>
        <taxon>Chordata</taxon>
        <taxon>Craniata</taxon>
        <taxon>Vertebrata</taxon>
        <taxon>Euteleostomi</taxon>
        <taxon>Archelosauria</taxon>
        <taxon>Archosauria</taxon>
        <taxon>Dinosauria</taxon>
        <taxon>Saurischia</taxon>
        <taxon>Theropoda</taxon>
        <taxon>Coelurosauria</taxon>
        <taxon>Aves</taxon>
        <taxon>Neognathae</taxon>
        <taxon>Neoaves</taxon>
        <taxon>Telluraves</taxon>
        <taxon>Coraciimorphae</taxon>
        <taxon>Trogoniformes</taxon>
        <taxon>Trogonidae</taxon>
        <taxon>Trogon</taxon>
    </lineage>
</organism>
<proteinExistence type="inferred from homology"/>
<evidence type="ECO:0000256" key="2">
    <source>
        <dbReference type="ARBA" id="ARBA00022598"/>
    </source>
</evidence>
<dbReference type="SUPFAM" id="SSF56801">
    <property type="entry name" value="Acetyl-CoA synthetase-like"/>
    <property type="match status" value="1"/>
</dbReference>
<evidence type="ECO:0000256" key="4">
    <source>
        <dbReference type="ARBA" id="ARBA00036527"/>
    </source>
</evidence>
<protein>
    <recommendedName>
        <fullName evidence="5">Long-chain-fatty-acid--CoA ligase</fullName>
    </recommendedName>
</protein>
<evidence type="ECO:0000259" key="8">
    <source>
        <dbReference type="Pfam" id="PF00501"/>
    </source>
</evidence>
<comment type="catalytic activity">
    <reaction evidence="6">
        <text>tetracosanoate + ATP + CoA = tetracosanoyl-CoA + AMP + diphosphate</text>
        <dbReference type="Rhea" id="RHEA:33639"/>
        <dbReference type="ChEBI" id="CHEBI:30616"/>
        <dbReference type="ChEBI" id="CHEBI:31014"/>
        <dbReference type="ChEBI" id="CHEBI:33019"/>
        <dbReference type="ChEBI" id="CHEBI:57287"/>
        <dbReference type="ChEBI" id="CHEBI:65052"/>
        <dbReference type="ChEBI" id="CHEBI:456215"/>
    </reaction>
    <physiologicalReaction direction="left-to-right" evidence="6">
        <dbReference type="Rhea" id="RHEA:33640"/>
    </physiologicalReaction>
</comment>
<dbReference type="Pfam" id="PF00501">
    <property type="entry name" value="AMP-binding"/>
    <property type="match status" value="1"/>
</dbReference>
<reference evidence="9 10" key="1">
    <citation type="submission" date="2019-09" db="EMBL/GenBank/DDBJ databases">
        <title>Bird 10,000 Genomes (B10K) Project - Family phase.</title>
        <authorList>
            <person name="Zhang G."/>
        </authorList>
    </citation>
    <scope>NUCLEOTIDE SEQUENCE [LARGE SCALE GENOMIC DNA]</scope>
    <source>
        <strain evidence="9">B10K-DU-007-40</strain>
        <tissue evidence="9">Mixed tissue sample</tissue>
    </source>
</reference>
<feature type="non-terminal residue" evidence="9">
    <location>
        <position position="1"/>
    </location>
</feature>
<comment type="catalytic activity">
    <reaction evidence="4">
        <text>a very long-chain fatty acid + ATP + CoA = a very long-chain fatty acyl-CoA + AMP + diphosphate</text>
        <dbReference type="Rhea" id="RHEA:54536"/>
        <dbReference type="ChEBI" id="CHEBI:30616"/>
        <dbReference type="ChEBI" id="CHEBI:33019"/>
        <dbReference type="ChEBI" id="CHEBI:57287"/>
        <dbReference type="ChEBI" id="CHEBI:58950"/>
        <dbReference type="ChEBI" id="CHEBI:138261"/>
        <dbReference type="ChEBI" id="CHEBI:456215"/>
    </reaction>
    <physiologicalReaction direction="left-to-right" evidence="4">
        <dbReference type="Rhea" id="RHEA:54537"/>
    </physiologicalReaction>
</comment>
<keyword evidence="7" id="KW-0472">Membrane</keyword>
<dbReference type="GO" id="GO:0005886">
    <property type="term" value="C:plasma membrane"/>
    <property type="evidence" value="ECO:0007669"/>
    <property type="project" value="TreeGrafter"/>
</dbReference>
<feature type="transmembrane region" description="Helical" evidence="7">
    <location>
        <begin position="107"/>
        <end position="129"/>
    </location>
</feature>
<evidence type="ECO:0000256" key="1">
    <source>
        <dbReference type="ARBA" id="ARBA00006432"/>
    </source>
</evidence>
<dbReference type="PANTHER" id="PTHR43107">
    <property type="entry name" value="LONG-CHAIN FATTY ACID TRANSPORT PROTEIN"/>
    <property type="match status" value="1"/>
</dbReference>
<dbReference type="Gene3D" id="3.40.50.12780">
    <property type="entry name" value="N-terminal domain of ligase-like"/>
    <property type="match status" value="1"/>
</dbReference>
<dbReference type="InterPro" id="IPR000873">
    <property type="entry name" value="AMP-dep_synth/lig_dom"/>
</dbReference>
<feature type="non-terminal residue" evidence="9">
    <location>
        <position position="242"/>
    </location>
</feature>
<dbReference type="EMBL" id="VXAG01004696">
    <property type="protein sequence ID" value="NXJ87226.1"/>
    <property type="molecule type" value="Genomic_DNA"/>
</dbReference>
<evidence type="ECO:0000256" key="5">
    <source>
        <dbReference type="ARBA" id="ARBA00041297"/>
    </source>
</evidence>
<keyword evidence="7" id="KW-1133">Transmembrane helix</keyword>
<evidence type="ECO:0000256" key="6">
    <source>
        <dbReference type="ARBA" id="ARBA00048666"/>
    </source>
</evidence>
<dbReference type="InterPro" id="IPR020845">
    <property type="entry name" value="AMP-binding_CS"/>
</dbReference>
<dbReference type="GO" id="GO:0004467">
    <property type="term" value="F:long-chain fatty acid-CoA ligase activity"/>
    <property type="evidence" value="ECO:0007669"/>
    <property type="project" value="TreeGrafter"/>
</dbReference>
<name>A0A7L0EVF4_TROML</name>
<dbReference type="AlphaFoldDB" id="A0A7L0EVF4"/>
<dbReference type="OrthoDB" id="288590at2759"/>
<evidence type="ECO:0000313" key="10">
    <source>
        <dbReference type="Proteomes" id="UP000550660"/>
    </source>
</evidence>